<sequence>MRLMRKLKWSAAALIGAAVLLPVARDRLGPERLPDADHCISDLRTNQCDADIVVQAEGVPGRIWLAPGRSLPRDAQPPYHACEIPNLPAQLPHRLLPGATVWGCELPPRLRGN</sequence>
<feature type="chain" id="PRO_5001495888" description="Secreted protein" evidence="1">
    <location>
        <begin position="25"/>
        <end position="113"/>
    </location>
</feature>
<name>A0A017HGS0_9RHOB</name>
<dbReference type="OrthoDB" id="7868577at2"/>
<dbReference type="Proteomes" id="UP000025047">
    <property type="component" value="Unassembled WGS sequence"/>
</dbReference>
<evidence type="ECO:0000256" key="1">
    <source>
        <dbReference type="SAM" id="SignalP"/>
    </source>
</evidence>
<keyword evidence="3" id="KW-1185">Reference proteome</keyword>
<keyword evidence="1" id="KW-0732">Signal</keyword>
<dbReference type="RefSeq" id="WP_017929363.1">
    <property type="nucleotide sequence ID" value="NZ_KB823001.1"/>
</dbReference>
<dbReference type="eggNOG" id="ENOG50314F4">
    <property type="taxonomic scope" value="Bacteria"/>
</dbReference>
<gene>
    <name evidence="2" type="ORF">Lokhon_00252</name>
</gene>
<dbReference type="PATRIC" id="fig|1122180.6.peg.256"/>
<reference evidence="2 3" key="1">
    <citation type="submission" date="2013-03" db="EMBL/GenBank/DDBJ databases">
        <authorList>
            <person name="Fiebig A."/>
            <person name="Goeker M."/>
            <person name="Klenk H.-P.P."/>
        </authorList>
    </citation>
    <scope>NUCLEOTIDE SEQUENCE [LARGE SCALE GENOMIC DNA]</scope>
    <source>
        <strain evidence="2 3">DSM 17492</strain>
    </source>
</reference>
<proteinExistence type="predicted"/>
<protein>
    <recommendedName>
        <fullName evidence="4">Secreted protein</fullName>
    </recommendedName>
</protein>
<evidence type="ECO:0000313" key="3">
    <source>
        <dbReference type="Proteomes" id="UP000025047"/>
    </source>
</evidence>
<evidence type="ECO:0000313" key="2">
    <source>
        <dbReference type="EMBL" id="EYD73697.1"/>
    </source>
</evidence>
<organism evidence="2 3">
    <name type="scientific">Limimaricola hongkongensis DSM 17492</name>
    <dbReference type="NCBI Taxonomy" id="1122180"/>
    <lineage>
        <taxon>Bacteria</taxon>
        <taxon>Pseudomonadati</taxon>
        <taxon>Pseudomonadota</taxon>
        <taxon>Alphaproteobacteria</taxon>
        <taxon>Rhodobacterales</taxon>
        <taxon>Paracoccaceae</taxon>
        <taxon>Limimaricola</taxon>
    </lineage>
</organism>
<accession>A0A017HGS0</accession>
<dbReference type="HOGENOM" id="CLU_2130435_0_0_5"/>
<dbReference type="EMBL" id="APGJ01000001">
    <property type="protein sequence ID" value="EYD73697.1"/>
    <property type="molecule type" value="Genomic_DNA"/>
</dbReference>
<dbReference type="AlphaFoldDB" id="A0A017HGS0"/>
<feature type="signal peptide" evidence="1">
    <location>
        <begin position="1"/>
        <end position="24"/>
    </location>
</feature>
<dbReference type="STRING" id="1122180.Lokhon_00252"/>
<evidence type="ECO:0008006" key="4">
    <source>
        <dbReference type="Google" id="ProtNLM"/>
    </source>
</evidence>
<comment type="caution">
    <text evidence="2">The sequence shown here is derived from an EMBL/GenBank/DDBJ whole genome shotgun (WGS) entry which is preliminary data.</text>
</comment>